<organism evidence="2 3">
    <name type="scientific">Heyndrickxia oleronia</name>
    <dbReference type="NCBI Taxonomy" id="38875"/>
    <lineage>
        <taxon>Bacteria</taxon>
        <taxon>Bacillati</taxon>
        <taxon>Bacillota</taxon>
        <taxon>Bacilli</taxon>
        <taxon>Bacillales</taxon>
        <taxon>Bacillaceae</taxon>
        <taxon>Heyndrickxia</taxon>
    </lineage>
</organism>
<evidence type="ECO:0000256" key="1">
    <source>
        <dbReference type="SAM" id="Coils"/>
    </source>
</evidence>
<keyword evidence="1" id="KW-0175">Coiled coil</keyword>
<feature type="non-terminal residue" evidence="2">
    <location>
        <position position="95"/>
    </location>
</feature>
<dbReference type="RefSeq" id="WP_139358089.1">
    <property type="nucleotide sequence ID" value="NZ_JARSIU010000059.1"/>
</dbReference>
<dbReference type="EMBL" id="MTLA01000048">
    <property type="protein sequence ID" value="OOP69576.1"/>
    <property type="molecule type" value="Genomic_DNA"/>
</dbReference>
<proteinExistence type="predicted"/>
<evidence type="ECO:0000313" key="3">
    <source>
        <dbReference type="Proteomes" id="UP000189761"/>
    </source>
</evidence>
<dbReference type="InterPro" id="IPR025572">
    <property type="entry name" value="YgaB"/>
</dbReference>
<evidence type="ECO:0008006" key="4">
    <source>
        <dbReference type="Google" id="ProtNLM"/>
    </source>
</evidence>
<comment type="caution">
    <text evidence="2">The sequence shown here is derived from an EMBL/GenBank/DDBJ whole genome shotgun (WGS) entry which is preliminary data.</text>
</comment>
<accession>A0A8E2IA68</accession>
<evidence type="ECO:0000313" key="2">
    <source>
        <dbReference type="EMBL" id="OOP69576.1"/>
    </source>
</evidence>
<gene>
    <name evidence="2" type="ORF">BWZ43_04435</name>
</gene>
<name>A0A8E2IA68_9BACI</name>
<dbReference type="Proteomes" id="UP000189761">
    <property type="component" value="Unassembled WGS sequence"/>
</dbReference>
<reference evidence="2 3" key="1">
    <citation type="submission" date="2017-01" db="EMBL/GenBank/DDBJ databases">
        <title>Draft genome sequence of Bacillus oleronius.</title>
        <authorList>
            <person name="Allam M."/>
        </authorList>
    </citation>
    <scope>NUCLEOTIDE SEQUENCE [LARGE SCALE GENOMIC DNA]</scope>
    <source>
        <strain evidence="2 3">DSM 9356</strain>
    </source>
</reference>
<feature type="coiled-coil region" evidence="1">
    <location>
        <begin position="21"/>
        <end position="71"/>
    </location>
</feature>
<sequence>MKEFNELIQDQMKTMEQLLYLQNEIERCQAIEQELSKLQEETKVDQIKKEINEMKKELNEIHKVFESQTDEVIRKYQGLKETPEEALTCKMYPIR</sequence>
<dbReference type="Pfam" id="PF14182">
    <property type="entry name" value="YgaB"/>
    <property type="match status" value="1"/>
</dbReference>
<keyword evidence="3" id="KW-1185">Reference proteome</keyword>
<dbReference type="AlphaFoldDB" id="A0A8E2IA68"/>
<protein>
    <recommendedName>
        <fullName evidence="4">YgaB-like protein</fullName>
    </recommendedName>
</protein>